<feature type="transmembrane region" description="Helical" evidence="5">
    <location>
        <begin position="104"/>
        <end position="122"/>
    </location>
</feature>
<dbReference type="GO" id="GO:0022857">
    <property type="term" value="F:transmembrane transporter activity"/>
    <property type="evidence" value="ECO:0007669"/>
    <property type="project" value="InterPro"/>
</dbReference>
<dbReference type="SUPFAM" id="SSF103473">
    <property type="entry name" value="MFS general substrate transporter"/>
    <property type="match status" value="1"/>
</dbReference>
<feature type="transmembrane region" description="Helical" evidence="5">
    <location>
        <begin position="274"/>
        <end position="295"/>
    </location>
</feature>
<keyword evidence="3 5" id="KW-1133">Transmembrane helix</keyword>
<proteinExistence type="predicted"/>
<evidence type="ECO:0000256" key="3">
    <source>
        <dbReference type="ARBA" id="ARBA00022989"/>
    </source>
</evidence>
<protein>
    <submittedName>
        <fullName evidence="7">Major facilitator superfamily domain-containing protein</fullName>
    </submittedName>
</protein>
<feature type="transmembrane region" description="Helical" evidence="5">
    <location>
        <begin position="162"/>
        <end position="187"/>
    </location>
</feature>
<feature type="transmembrane region" description="Helical" evidence="5">
    <location>
        <begin position="406"/>
        <end position="426"/>
    </location>
</feature>
<sequence length="461" mass="48717">MVVPVTRNDTLEQHEVPRAEGRHEVDNDPTLQGYRLYAVVIGVCFGALMMSLDIAIIGTALPSIMSEFGDSTNIAWYPAAFTLATCALTPVAGKMAPVFPLDLVYSSFTCIFLVGSIVCGWAPTSSAFIAGRAIGGIGAAGVASNGLTILVTIAPVTKRPMFMGLGASGTINIPFNIITLTVVSFFFRPQQGRGGSVSGRIKSLDLGGCFIFVPAIFMFLVAMQTGGEDGVWSSPTVIGLFEWRKGGQAMRTVVFSCLFASTHMGALTIAGIRVLPTVITQIVATIVASGLAMRIRYYNPWFFLSPIFMCASSVIQGFGAGFGMQMSSLSVQLELKDNPELVPVGIALVMFLQYLGATVLQIIAGAVFNSELSSQLGNAGIRGMREVAAKDFPELLDPILEAYSGAITRVFFVPVGAAVLGFFLAFGIKWTLIEGAAGGGLAKLRAAKAAKAKAQQEQTTE</sequence>
<keyword evidence="8" id="KW-1185">Reference proteome</keyword>
<dbReference type="Gene3D" id="1.20.1250.20">
    <property type="entry name" value="MFS general substrate transporter like domains"/>
    <property type="match status" value="1"/>
</dbReference>
<organism evidence="7 8">
    <name type="scientific">Chaetomidium leptoderma</name>
    <dbReference type="NCBI Taxonomy" id="669021"/>
    <lineage>
        <taxon>Eukaryota</taxon>
        <taxon>Fungi</taxon>
        <taxon>Dikarya</taxon>
        <taxon>Ascomycota</taxon>
        <taxon>Pezizomycotina</taxon>
        <taxon>Sordariomycetes</taxon>
        <taxon>Sordariomycetidae</taxon>
        <taxon>Sordariales</taxon>
        <taxon>Chaetomiaceae</taxon>
        <taxon>Chaetomidium</taxon>
    </lineage>
</organism>
<dbReference type="PANTHER" id="PTHR23501">
    <property type="entry name" value="MAJOR FACILITATOR SUPERFAMILY"/>
    <property type="match status" value="1"/>
</dbReference>
<evidence type="ECO:0000256" key="4">
    <source>
        <dbReference type="ARBA" id="ARBA00023136"/>
    </source>
</evidence>
<feature type="transmembrane region" description="Helical" evidence="5">
    <location>
        <begin position="36"/>
        <end position="62"/>
    </location>
</feature>
<keyword evidence="2 5" id="KW-0812">Transmembrane</keyword>
<dbReference type="InterPro" id="IPR011701">
    <property type="entry name" value="MFS"/>
</dbReference>
<reference evidence="7" key="1">
    <citation type="journal article" date="2023" name="Mol. Phylogenet. Evol.">
        <title>Genome-scale phylogeny and comparative genomics of the fungal order Sordariales.</title>
        <authorList>
            <person name="Hensen N."/>
            <person name="Bonometti L."/>
            <person name="Westerberg I."/>
            <person name="Brannstrom I.O."/>
            <person name="Guillou S."/>
            <person name="Cros-Aarteil S."/>
            <person name="Calhoun S."/>
            <person name="Haridas S."/>
            <person name="Kuo A."/>
            <person name="Mondo S."/>
            <person name="Pangilinan J."/>
            <person name="Riley R."/>
            <person name="LaButti K."/>
            <person name="Andreopoulos B."/>
            <person name="Lipzen A."/>
            <person name="Chen C."/>
            <person name="Yan M."/>
            <person name="Daum C."/>
            <person name="Ng V."/>
            <person name="Clum A."/>
            <person name="Steindorff A."/>
            <person name="Ohm R.A."/>
            <person name="Martin F."/>
            <person name="Silar P."/>
            <person name="Natvig D.O."/>
            <person name="Lalanne C."/>
            <person name="Gautier V."/>
            <person name="Ament-Velasquez S.L."/>
            <person name="Kruys A."/>
            <person name="Hutchinson M.I."/>
            <person name="Powell A.J."/>
            <person name="Barry K."/>
            <person name="Miller A.N."/>
            <person name="Grigoriev I.V."/>
            <person name="Debuchy R."/>
            <person name="Gladieux P."/>
            <person name="Hiltunen Thoren M."/>
            <person name="Johannesson H."/>
        </authorList>
    </citation>
    <scope>NUCLEOTIDE SEQUENCE</scope>
    <source>
        <strain evidence="7">CBS 538.74</strain>
    </source>
</reference>
<feature type="transmembrane region" description="Helical" evidence="5">
    <location>
        <begin position="344"/>
        <end position="368"/>
    </location>
</feature>
<dbReference type="PROSITE" id="PS50850">
    <property type="entry name" value="MFS"/>
    <property type="match status" value="1"/>
</dbReference>
<evidence type="ECO:0000313" key="8">
    <source>
        <dbReference type="Proteomes" id="UP001302745"/>
    </source>
</evidence>
<evidence type="ECO:0000256" key="5">
    <source>
        <dbReference type="SAM" id="Phobius"/>
    </source>
</evidence>
<feature type="transmembrane region" description="Helical" evidence="5">
    <location>
        <begin position="74"/>
        <end position="92"/>
    </location>
</feature>
<dbReference type="EMBL" id="MU857190">
    <property type="protein sequence ID" value="KAK4149187.1"/>
    <property type="molecule type" value="Genomic_DNA"/>
</dbReference>
<feature type="transmembrane region" description="Helical" evidence="5">
    <location>
        <begin position="301"/>
        <end position="323"/>
    </location>
</feature>
<evidence type="ECO:0000259" key="6">
    <source>
        <dbReference type="PROSITE" id="PS50850"/>
    </source>
</evidence>
<dbReference type="Proteomes" id="UP001302745">
    <property type="component" value="Unassembled WGS sequence"/>
</dbReference>
<feature type="transmembrane region" description="Helical" evidence="5">
    <location>
        <begin position="208"/>
        <end position="227"/>
    </location>
</feature>
<evidence type="ECO:0000256" key="2">
    <source>
        <dbReference type="ARBA" id="ARBA00022692"/>
    </source>
</evidence>
<feature type="transmembrane region" description="Helical" evidence="5">
    <location>
        <begin position="134"/>
        <end position="156"/>
    </location>
</feature>
<dbReference type="InterPro" id="IPR036259">
    <property type="entry name" value="MFS_trans_sf"/>
</dbReference>
<comment type="subcellular location">
    <subcellularLocation>
        <location evidence="1">Membrane</location>
        <topology evidence="1">Multi-pass membrane protein</topology>
    </subcellularLocation>
</comment>
<comment type="caution">
    <text evidence="7">The sequence shown here is derived from an EMBL/GenBank/DDBJ whole genome shotgun (WGS) entry which is preliminary data.</text>
</comment>
<reference evidence="7" key="2">
    <citation type="submission" date="2023-05" db="EMBL/GenBank/DDBJ databases">
        <authorList>
            <consortium name="Lawrence Berkeley National Laboratory"/>
            <person name="Steindorff A."/>
            <person name="Hensen N."/>
            <person name="Bonometti L."/>
            <person name="Westerberg I."/>
            <person name="Brannstrom I.O."/>
            <person name="Guillou S."/>
            <person name="Cros-Aarteil S."/>
            <person name="Calhoun S."/>
            <person name="Haridas S."/>
            <person name="Kuo A."/>
            <person name="Mondo S."/>
            <person name="Pangilinan J."/>
            <person name="Riley R."/>
            <person name="Labutti K."/>
            <person name="Andreopoulos B."/>
            <person name="Lipzen A."/>
            <person name="Chen C."/>
            <person name="Yanf M."/>
            <person name="Daum C."/>
            <person name="Ng V."/>
            <person name="Clum A."/>
            <person name="Ohm R."/>
            <person name="Martin F."/>
            <person name="Silar P."/>
            <person name="Natvig D."/>
            <person name="Lalanne C."/>
            <person name="Gautier V."/>
            <person name="Ament-Velasquez S.L."/>
            <person name="Kruys A."/>
            <person name="Hutchinson M.I."/>
            <person name="Powell A.J."/>
            <person name="Barry K."/>
            <person name="Miller A.N."/>
            <person name="Grigoriev I.V."/>
            <person name="Debuchy R."/>
            <person name="Gladieux P."/>
            <person name="Thoren M.H."/>
            <person name="Johannesson H."/>
        </authorList>
    </citation>
    <scope>NUCLEOTIDE SEQUENCE</scope>
    <source>
        <strain evidence="7">CBS 538.74</strain>
    </source>
</reference>
<feature type="domain" description="Major facilitator superfamily (MFS) profile" evidence="6">
    <location>
        <begin position="39"/>
        <end position="461"/>
    </location>
</feature>
<keyword evidence="4 5" id="KW-0472">Membrane</keyword>
<accession>A0AAN6VD59</accession>
<dbReference type="Pfam" id="PF07690">
    <property type="entry name" value="MFS_1"/>
    <property type="match status" value="1"/>
</dbReference>
<dbReference type="GO" id="GO:0005886">
    <property type="term" value="C:plasma membrane"/>
    <property type="evidence" value="ECO:0007669"/>
    <property type="project" value="TreeGrafter"/>
</dbReference>
<evidence type="ECO:0000256" key="1">
    <source>
        <dbReference type="ARBA" id="ARBA00004141"/>
    </source>
</evidence>
<gene>
    <name evidence="7" type="ORF">C8A00DRAFT_47144</name>
</gene>
<evidence type="ECO:0000313" key="7">
    <source>
        <dbReference type="EMBL" id="KAK4149187.1"/>
    </source>
</evidence>
<dbReference type="InterPro" id="IPR020846">
    <property type="entry name" value="MFS_dom"/>
</dbReference>
<dbReference type="PANTHER" id="PTHR23501:SF198">
    <property type="entry name" value="AZOLE RESISTANCE PROTEIN 1-RELATED"/>
    <property type="match status" value="1"/>
</dbReference>
<name>A0AAN6VD59_9PEZI</name>
<dbReference type="AlphaFoldDB" id="A0AAN6VD59"/>